<keyword evidence="6 7" id="KW-0472">Membrane</keyword>
<comment type="caution">
    <text evidence="8">The sequence shown here is derived from an EMBL/GenBank/DDBJ whole genome shotgun (WGS) entry which is preliminary data.</text>
</comment>
<accession>A0A5C8PV77</accession>
<feature type="transmembrane region" description="Helical" evidence="7">
    <location>
        <begin position="62"/>
        <end position="85"/>
    </location>
</feature>
<name>A0A5C8PV77_9HYPH</name>
<dbReference type="InterPro" id="IPR052031">
    <property type="entry name" value="Membrane_Transporter-Flippase"/>
</dbReference>
<dbReference type="PIRSF" id="PIRSF006603">
    <property type="entry name" value="DinF"/>
    <property type="match status" value="1"/>
</dbReference>
<dbReference type="Pfam" id="PF01554">
    <property type="entry name" value="MatE"/>
    <property type="match status" value="2"/>
</dbReference>
<dbReference type="OrthoDB" id="9806302at2"/>
<sequence length="458" mass="46416">MGLPMHGTAPHPLLAARPLPTILRLAGPTTAVMFVQSGVSIADMYFVGRLGTSALAGFQLVFPFLMLMTMMAAGGIGGGIASAVARALGAGDRARAASLAVHAMLIATSFALAWTAAMSWLGPSLFAAFGATGATLEAAVSYATVLFAGAVAPWAMFALASILRGTGDAATPGKYMLVASLLQIPISGLLVLGPAGWGLGGWHGMGLAGSAAAMNVSSLLAAALLARRLWSGRAGFTPTLGGHGLAGAAFRPILKVGLISSLSAVLANLTTMLVNFAIKPFGDAAIAGYGIGARLEFILVPLSFGIGSALTTLVGIAAGAGQWQRARRVAWIGGLMAAALTGTLGIAVALLPQAWAGLFSHDAAVLQAATHYLTRAAPFYALFGLGMSLNFAAQGANRQMVPLAASVVRTLIAGVGGYFLITAWHGSLPDLFWLVGLAILLYGAMIAGALGLRPWGPR</sequence>
<dbReference type="GO" id="GO:0015297">
    <property type="term" value="F:antiporter activity"/>
    <property type="evidence" value="ECO:0007669"/>
    <property type="project" value="InterPro"/>
</dbReference>
<feature type="transmembrane region" description="Helical" evidence="7">
    <location>
        <begin position="298"/>
        <end position="317"/>
    </location>
</feature>
<feature type="transmembrane region" description="Helical" evidence="7">
    <location>
        <begin position="205"/>
        <end position="226"/>
    </location>
</feature>
<feature type="transmembrane region" description="Helical" evidence="7">
    <location>
        <begin position="431"/>
        <end position="452"/>
    </location>
</feature>
<dbReference type="GO" id="GO:0005886">
    <property type="term" value="C:plasma membrane"/>
    <property type="evidence" value="ECO:0007669"/>
    <property type="project" value="UniProtKB-SubCell"/>
</dbReference>
<dbReference type="EMBL" id="VDUZ01000002">
    <property type="protein sequence ID" value="TXL82004.1"/>
    <property type="molecule type" value="Genomic_DNA"/>
</dbReference>
<feature type="transmembrane region" description="Helical" evidence="7">
    <location>
        <begin position="175"/>
        <end position="199"/>
    </location>
</feature>
<feature type="transmembrane region" description="Helical" evidence="7">
    <location>
        <begin position="329"/>
        <end position="352"/>
    </location>
</feature>
<dbReference type="GO" id="GO:0042910">
    <property type="term" value="F:xenobiotic transmembrane transporter activity"/>
    <property type="evidence" value="ECO:0007669"/>
    <property type="project" value="InterPro"/>
</dbReference>
<dbReference type="InterPro" id="IPR048279">
    <property type="entry name" value="MdtK-like"/>
</dbReference>
<dbReference type="InterPro" id="IPR002528">
    <property type="entry name" value="MATE_fam"/>
</dbReference>
<dbReference type="AlphaFoldDB" id="A0A5C8PV77"/>
<gene>
    <name evidence="8" type="ORF">FHP25_02750</name>
</gene>
<evidence type="ECO:0000256" key="2">
    <source>
        <dbReference type="ARBA" id="ARBA00022448"/>
    </source>
</evidence>
<keyword evidence="5 7" id="KW-1133">Transmembrane helix</keyword>
<keyword evidence="3" id="KW-1003">Cell membrane</keyword>
<dbReference type="NCBIfam" id="TIGR00797">
    <property type="entry name" value="matE"/>
    <property type="match status" value="1"/>
</dbReference>
<protein>
    <submittedName>
        <fullName evidence="8">MATE family efflux transporter</fullName>
    </submittedName>
</protein>
<feature type="transmembrane region" description="Helical" evidence="7">
    <location>
        <begin position="97"/>
        <end position="120"/>
    </location>
</feature>
<dbReference type="PANTHER" id="PTHR43549:SF3">
    <property type="entry name" value="MULTIDRUG RESISTANCE PROTEIN YPNP-RELATED"/>
    <property type="match status" value="1"/>
</dbReference>
<proteinExistence type="predicted"/>
<evidence type="ECO:0000256" key="6">
    <source>
        <dbReference type="ARBA" id="ARBA00023136"/>
    </source>
</evidence>
<keyword evidence="4 7" id="KW-0812">Transmembrane</keyword>
<feature type="transmembrane region" description="Helical" evidence="7">
    <location>
        <begin position="403"/>
        <end position="425"/>
    </location>
</feature>
<keyword evidence="9" id="KW-1185">Reference proteome</keyword>
<evidence type="ECO:0000256" key="4">
    <source>
        <dbReference type="ARBA" id="ARBA00022692"/>
    </source>
</evidence>
<feature type="transmembrane region" description="Helical" evidence="7">
    <location>
        <begin position="372"/>
        <end position="391"/>
    </location>
</feature>
<evidence type="ECO:0000313" key="8">
    <source>
        <dbReference type="EMBL" id="TXL82004.1"/>
    </source>
</evidence>
<evidence type="ECO:0000256" key="3">
    <source>
        <dbReference type="ARBA" id="ARBA00022475"/>
    </source>
</evidence>
<evidence type="ECO:0000256" key="7">
    <source>
        <dbReference type="SAM" id="Phobius"/>
    </source>
</evidence>
<dbReference type="Proteomes" id="UP000321638">
    <property type="component" value="Unassembled WGS sequence"/>
</dbReference>
<dbReference type="PANTHER" id="PTHR43549">
    <property type="entry name" value="MULTIDRUG RESISTANCE PROTEIN YPNP-RELATED"/>
    <property type="match status" value="1"/>
</dbReference>
<evidence type="ECO:0000256" key="5">
    <source>
        <dbReference type="ARBA" id="ARBA00022989"/>
    </source>
</evidence>
<evidence type="ECO:0000256" key="1">
    <source>
        <dbReference type="ARBA" id="ARBA00004429"/>
    </source>
</evidence>
<evidence type="ECO:0000313" key="9">
    <source>
        <dbReference type="Proteomes" id="UP000321638"/>
    </source>
</evidence>
<comment type="subcellular location">
    <subcellularLocation>
        <location evidence="1">Cell inner membrane</location>
        <topology evidence="1">Multi-pass membrane protein</topology>
    </subcellularLocation>
</comment>
<feature type="transmembrane region" description="Helical" evidence="7">
    <location>
        <begin position="256"/>
        <end position="278"/>
    </location>
</feature>
<feature type="transmembrane region" description="Helical" evidence="7">
    <location>
        <begin position="140"/>
        <end position="163"/>
    </location>
</feature>
<organism evidence="8 9">
    <name type="scientific">Vineibacter terrae</name>
    <dbReference type="NCBI Taxonomy" id="2586908"/>
    <lineage>
        <taxon>Bacteria</taxon>
        <taxon>Pseudomonadati</taxon>
        <taxon>Pseudomonadota</taxon>
        <taxon>Alphaproteobacteria</taxon>
        <taxon>Hyphomicrobiales</taxon>
        <taxon>Vineibacter</taxon>
    </lineage>
</organism>
<reference evidence="8 9" key="1">
    <citation type="submission" date="2019-06" db="EMBL/GenBank/DDBJ databases">
        <title>New taxonomy in bacterial strain CC-CFT640, isolated from vineyard.</title>
        <authorList>
            <person name="Lin S.-Y."/>
            <person name="Tsai C.-F."/>
            <person name="Young C.-C."/>
        </authorList>
    </citation>
    <scope>NUCLEOTIDE SEQUENCE [LARGE SCALE GENOMIC DNA]</scope>
    <source>
        <strain evidence="8 9">CC-CFT640</strain>
    </source>
</reference>
<keyword evidence="2" id="KW-0813">Transport</keyword>